<dbReference type="KEGG" id="tep:TepRe1_1758"/>
<dbReference type="EMBL" id="HF563609">
    <property type="protein sequence ID" value="CDI40845.1"/>
    <property type="molecule type" value="Genomic_DNA"/>
</dbReference>
<evidence type="ECO:0000256" key="3">
    <source>
        <dbReference type="ARBA" id="ARBA00022692"/>
    </source>
</evidence>
<comment type="function">
    <text evidence="8 9">Involved in peptidoglycan biosynthesis. Transports lipid-linked peptidoglycan precursors from the inner to the outer leaflet of the cytoplasmic membrane.</text>
</comment>
<evidence type="ECO:0000256" key="1">
    <source>
        <dbReference type="ARBA" id="ARBA00004651"/>
    </source>
</evidence>
<feature type="transmembrane region" description="Helical" evidence="8">
    <location>
        <begin position="265"/>
        <end position="283"/>
    </location>
</feature>
<feature type="transmembrane region" description="Helical" evidence="8">
    <location>
        <begin position="466"/>
        <end position="486"/>
    </location>
</feature>
<protein>
    <recommendedName>
        <fullName evidence="8">Probable lipid II flippase MurJ</fullName>
    </recommendedName>
</protein>
<evidence type="ECO:0000313" key="11">
    <source>
        <dbReference type="Proteomes" id="UP000010802"/>
    </source>
</evidence>
<evidence type="ECO:0000256" key="4">
    <source>
        <dbReference type="ARBA" id="ARBA00022960"/>
    </source>
</evidence>
<dbReference type="HOGENOM" id="CLU_006797_4_1_9"/>
<feature type="transmembrane region" description="Helical" evidence="8">
    <location>
        <begin position="178"/>
        <end position="200"/>
    </location>
</feature>
<accession>F4LX90</accession>
<dbReference type="OrthoDB" id="9804143at2"/>
<dbReference type="InterPro" id="IPR004268">
    <property type="entry name" value="MurJ"/>
</dbReference>
<gene>
    <name evidence="8" type="primary">murJ</name>
    <name evidence="10" type="ordered locus">TEPIRE1_1897</name>
</gene>
<dbReference type="STRING" id="1209989.TepRe1_1758"/>
<feature type="transmembrane region" description="Helical" evidence="8">
    <location>
        <begin position="84"/>
        <end position="107"/>
    </location>
</feature>
<sequence>MKKTALLLMIITIVSKIVGFGREITLSYFYGASNISDAFLISLTIPSVIFSFIGTGISTGYIPLYSKIEEKYGEKEGERYTNNLVNILLVLCTGIIIFGLLFTGPLIKMFASGFEGNTLELAIRFTRISLFGIYFTGLINIYGGFLRIKGNYAVPACVGFPMNFFLILSILLSSKTNVMVLAIGSVIATASQLVFLVPFMHKAGYRYEYIFDTKDEYIRRMIYIALPVIIGVSVDQINVLVDRTLASGIAVGGISALNYASKLNGFVQGMFVTTISAVMYPMISKMAVQGNFDGLKSSVSEAINLINLFVVPATFGAMLFAEPIVRLLFGRGAFDPEAISMTSIALFYYSIGMVGFGLREIISRAFYSMQDTKTPMINAAVAVSMNIILNIILSRYMGIGGLALATSLSAIFCTGLLFISLRKKVGPFGMKDTAVSFVKILVSSAGMGIAAYISYVFLLPRISRNLSLIISIFIGALVYSVIVYFIKIKEVDTLVDAAKKKLKTGA</sequence>
<organism evidence="10 11">
    <name type="scientific">Tepidanaerobacter acetatoxydans (strain DSM 21804 / JCM 16047 / Re1)</name>
    <dbReference type="NCBI Taxonomy" id="1209989"/>
    <lineage>
        <taxon>Bacteria</taxon>
        <taxon>Bacillati</taxon>
        <taxon>Bacillota</taxon>
        <taxon>Clostridia</taxon>
        <taxon>Thermosediminibacterales</taxon>
        <taxon>Tepidanaerobacteraceae</taxon>
        <taxon>Tepidanaerobacter</taxon>
    </lineage>
</organism>
<dbReference type="Pfam" id="PF03023">
    <property type="entry name" value="MurJ"/>
    <property type="match status" value="1"/>
</dbReference>
<evidence type="ECO:0000256" key="8">
    <source>
        <dbReference type="HAMAP-Rule" id="MF_02078"/>
    </source>
</evidence>
<dbReference type="RefSeq" id="WP_013778811.1">
    <property type="nucleotide sequence ID" value="NC_015519.1"/>
</dbReference>
<keyword evidence="8 9" id="KW-0961">Cell wall biogenesis/degradation</keyword>
<dbReference type="GO" id="GO:0034204">
    <property type="term" value="P:lipid translocation"/>
    <property type="evidence" value="ECO:0007669"/>
    <property type="project" value="TreeGrafter"/>
</dbReference>
<evidence type="ECO:0000313" key="10">
    <source>
        <dbReference type="EMBL" id="CDI40845.1"/>
    </source>
</evidence>
<dbReference type="HAMAP" id="MF_02078">
    <property type="entry name" value="MurJ_MviN"/>
    <property type="match status" value="1"/>
</dbReference>
<feature type="transmembrane region" description="Helical" evidence="8">
    <location>
        <begin position="399"/>
        <end position="419"/>
    </location>
</feature>
<dbReference type="Proteomes" id="UP000010802">
    <property type="component" value="Chromosome"/>
</dbReference>
<evidence type="ECO:0000256" key="6">
    <source>
        <dbReference type="ARBA" id="ARBA00022989"/>
    </source>
</evidence>
<evidence type="ECO:0000256" key="2">
    <source>
        <dbReference type="ARBA" id="ARBA00022475"/>
    </source>
</evidence>
<keyword evidence="3 8" id="KW-0812">Transmembrane</keyword>
<dbReference type="PANTHER" id="PTHR47019:SF1">
    <property type="entry name" value="LIPID II FLIPPASE MURJ"/>
    <property type="match status" value="1"/>
</dbReference>
<dbReference type="PRINTS" id="PR01806">
    <property type="entry name" value="VIRFACTRMVIN"/>
</dbReference>
<dbReference type="NCBIfam" id="TIGR01695">
    <property type="entry name" value="murJ_mviN"/>
    <property type="match status" value="1"/>
</dbReference>
<dbReference type="GO" id="GO:0005886">
    <property type="term" value="C:plasma membrane"/>
    <property type="evidence" value="ECO:0007669"/>
    <property type="project" value="UniProtKB-SubCell"/>
</dbReference>
<keyword evidence="4 8" id="KW-0133">Cell shape</keyword>
<feature type="transmembrane region" description="Helical" evidence="8">
    <location>
        <begin position="39"/>
        <end position="64"/>
    </location>
</feature>
<feature type="transmembrane region" description="Helical" evidence="8">
    <location>
        <begin position="341"/>
        <end position="362"/>
    </location>
</feature>
<feature type="transmembrane region" description="Helical" evidence="8">
    <location>
        <begin position="127"/>
        <end position="145"/>
    </location>
</feature>
<dbReference type="PIRSF" id="PIRSF002869">
    <property type="entry name" value="MviN"/>
    <property type="match status" value="1"/>
</dbReference>
<dbReference type="PANTHER" id="PTHR47019">
    <property type="entry name" value="LIPID II FLIPPASE MURJ"/>
    <property type="match status" value="1"/>
</dbReference>
<comment type="subcellular location">
    <subcellularLocation>
        <location evidence="1 8">Cell membrane</location>
        <topology evidence="1 8">Multi-pass membrane protein</topology>
    </subcellularLocation>
</comment>
<dbReference type="UniPathway" id="UPA00219"/>
<feature type="transmembrane region" description="Helical" evidence="8">
    <location>
        <begin position="152"/>
        <end position="172"/>
    </location>
</feature>
<keyword evidence="7 8" id="KW-0472">Membrane</keyword>
<feature type="transmembrane region" description="Helical" evidence="8">
    <location>
        <begin position="440"/>
        <end position="460"/>
    </location>
</feature>
<feature type="transmembrane region" description="Helical" evidence="8">
    <location>
        <begin position="221"/>
        <end position="241"/>
    </location>
</feature>
<evidence type="ECO:0000256" key="9">
    <source>
        <dbReference type="PIRNR" id="PIRNR002869"/>
    </source>
</evidence>
<feature type="transmembrane region" description="Helical" evidence="8">
    <location>
        <begin position="303"/>
        <end position="321"/>
    </location>
</feature>
<keyword evidence="5 8" id="KW-0573">Peptidoglycan synthesis</keyword>
<keyword evidence="2 8" id="KW-1003">Cell membrane</keyword>
<dbReference type="GO" id="GO:0015648">
    <property type="term" value="F:lipid-linked peptidoglycan transporter activity"/>
    <property type="evidence" value="ECO:0007669"/>
    <property type="project" value="UniProtKB-UniRule"/>
</dbReference>
<dbReference type="GO" id="GO:0071555">
    <property type="term" value="P:cell wall organization"/>
    <property type="evidence" value="ECO:0007669"/>
    <property type="project" value="UniProtKB-UniRule"/>
</dbReference>
<dbReference type="GO" id="GO:0008360">
    <property type="term" value="P:regulation of cell shape"/>
    <property type="evidence" value="ECO:0007669"/>
    <property type="project" value="UniProtKB-UniRule"/>
</dbReference>
<evidence type="ECO:0000256" key="5">
    <source>
        <dbReference type="ARBA" id="ARBA00022984"/>
    </source>
</evidence>
<dbReference type="KEGG" id="tae:TepiRe1_1897"/>
<keyword evidence="6 8" id="KW-1133">Transmembrane helix</keyword>
<name>F4LX90_TEPAE</name>
<feature type="transmembrane region" description="Helical" evidence="8">
    <location>
        <begin position="374"/>
        <end position="393"/>
    </location>
</feature>
<evidence type="ECO:0000256" key="7">
    <source>
        <dbReference type="ARBA" id="ARBA00023136"/>
    </source>
</evidence>
<keyword evidence="11" id="KW-1185">Reference proteome</keyword>
<proteinExistence type="inferred from homology"/>
<dbReference type="GO" id="GO:0009252">
    <property type="term" value="P:peptidoglycan biosynthetic process"/>
    <property type="evidence" value="ECO:0007669"/>
    <property type="project" value="UniProtKB-UniRule"/>
</dbReference>
<comment type="similarity">
    <text evidence="8 9">Belongs to the MurJ/MviN family.</text>
</comment>
<dbReference type="InterPro" id="IPR051050">
    <property type="entry name" value="Lipid_II_flippase_MurJ/MviN"/>
</dbReference>
<comment type="pathway">
    <text evidence="8">Cell wall biogenesis; peptidoglycan biosynthesis.</text>
</comment>
<reference evidence="11" key="1">
    <citation type="journal article" date="2013" name="Genome Announc.">
        <title>First genome sequence of a syntrophic acetate-oxidizing bacterium, Tepidanaerobacter acetatoxydans strain Re1.</title>
        <authorList>
            <person name="Manzoor S."/>
            <person name="Bongcam-Rudloff E."/>
            <person name="Schnurer A."/>
            <person name="Muller B."/>
        </authorList>
    </citation>
    <scope>NUCLEOTIDE SEQUENCE [LARGE SCALE GENOMIC DNA]</scope>
    <source>
        <strain evidence="11">Re1</strain>
    </source>
</reference>
<dbReference type="AlphaFoldDB" id="F4LX90"/>
<dbReference type="CDD" id="cd13123">
    <property type="entry name" value="MATE_MurJ_like"/>
    <property type="match status" value="1"/>
</dbReference>
<dbReference type="eggNOG" id="COG0728">
    <property type="taxonomic scope" value="Bacteria"/>
</dbReference>
<keyword evidence="8 9" id="KW-0813">Transport</keyword>